<dbReference type="Gene3D" id="2.40.40.10">
    <property type="entry name" value="RlpA-like domain"/>
    <property type="match status" value="1"/>
</dbReference>
<evidence type="ECO:0000313" key="3">
    <source>
        <dbReference type="EMBL" id="SZX68656.1"/>
    </source>
</evidence>
<proteinExistence type="predicted"/>
<dbReference type="PANTHER" id="PTHR31867">
    <property type="entry name" value="EXPANSIN-A15"/>
    <property type="match status" value="1"/>
</dbReference>
<dbReference type="EMBL" id="FNXT01000870">
    <property type="protein sequence ID" value="SZX68656.1"/>
    <property type="molecule type" value="Genomic_DNA"/>
</dbReference>
<dbReference type="Pfam" id="PF03330">
    <property type="entry name" value="DPBB_1"/>
    <property type="match status" value="1"/>
</dbReference>
<dbReference type="SMART" id="SM00837">
    <property type="entry name" value="DPBB_1"/>
    <property type="match status" value="1"/>
</dbReference>
<feature type="domain" description="Expansin-like EG45" evidence="2">
    <location>
        <begin position="50"/>
        <end position="178"/>
    </location>
</feature>
<evidence type="ECO:0000259" key="2">
    <source>
        <dbReference type="PROSITE" id="PS50842"/>
    </source>
</evidence>
<dbReference type="InterPro" id="IPR002963">
    <property type="entry name" value="Expansin"/>
</dbReference>
<dbReference type="AlphaFoldDB" id="A0A383VW57"/>
<dbReference type="PROSITE" id="PS50842">
    <property type="entry name" value="EXPANSIN_EG45"/>
    <property type="match status" value="1"/>
</dbReference>
<dbReference type="GO" id="GO:0009664">
    <property type="term" value="P:plant-type cell wall organization"/>
    <property type="evidence" value="ECO:0007669"/>
    <property type="project" value="InterPro"/>
</dbReference>
<name>A0A383VW57_TETOB</name>
<dbReference type="Proteomes" id="UP000256970">
    <property type="component" value="Unassembled WGS sequence"/>
</dbReference>
<reference evidence="3 4" key="1">
    <citation type="submission" date="2016-10" db="EMBL/GenBank/DDBJ databases">
        <authorList>
            <person name="Cai Z."/>
        </authorList>
    </citation>
    <scope>NUCLEOTIDE SEQUENCE [LARGE SCALE GENOMIC DNA]</scope>
</reference>
<protein>
    <recommendedName>
        <fullName evidence="2">Expansin-like EG45 domain-containing protein</fullName>
    </recommendedName>
</protein>
<feature type="chain" id="PRO_5016574381" description="Expansin-like EG45 domain-containing protein" evidence="1">
    <location>
        <begin position="26"/>
        <end position="227"/>
    </location>
</feature>
<keyword evidence="4" id="KW-1185">Reference proteome</keyword>
<sequence>MHRQSAASVLLLGLLALWACQLADAQKAKEEPWKLGRATFYGKDGWSIHTGSCGYGYLDENAGTGWDVAAASDSNRDWKNSCGMCKEVRCKEMWFKDGYGQKLERETICYDPAASLVVTITDTCPCIYPGNYYSNKRWCCGDMYHLDMSLWSFEKLADTKYGVIAIEWRDVPCTYRPVKRAKNPFGKRSTGERLAPRGWKASWDKRPYNVWSAPASQGRKLRGVAAV</sequence>
<dbReference type="InterPro" id="IPR036908">
    <property type="entry name" value="RlpA-like_sf"/>
</dbReference>
<evidence type="ECO:0000256" key="1">
    <source>
        <dbReference type="SAM" id="SignalP"/>
    </source>
</evidence>
<dbReference type="InterPro" id="IPR007112">
    <property type="entry name" value="Expansin/allergen_DPBB_dom"/>
</dbReference>
<dbReference type="InterPro" id="IPR009009">
    <property type="entry name" value="RlpA-like_DPBB"/>
</dbReference>
<dbReference type="STRING" id="3088.A0A383VW57"/>
<dbReference type="SUPFAM" id="SSF50685">
    <property type="entry name" value="Barwin-like endoglucanases"/>
    <property type="match status" value="1"/>
</dbReference>
<organism evidence="3 4">
    <name type="scientific">Tetradesmus obliquus</name>
    <name type="common">Green alga</name>
    <name type="synonym">Acutodesmus obliquus</name>
    <dbReference type="NCBI Taxonomy" id="3088"/>
    <lineage>
        <taxon>Eukaryota</taxon>
        <taxon>Viridiplantae</taxon>
        <taxon>Chlorophyta</taxon>
        <taxon>core chlorophytes</taxon>
        <taxon>Chlorophyceae</taxon>
        <taxon>CS clade</taxon>
        <taxon>Sphaeropleales</taxon>
        <taxon>Scenedesmaceae</taxon>
        <taxon>Tetradesmus</taxon>
    </lineage>
</organism>
<evidence type="ECO:0000313" key="4">
    <source>
        <dbReference type="Proteomes" id="UP000256970"/>
    </source>
</evidence>
<dbReference type="CDD" id="cd22271">
    <property type="entry name" value="DPBB_EXP_N-like"/>
    <property type="match status" value="1"/>
</dbReference>
<keyword evidence="1" id="KW-0732">Signal</keyword>
<accession>A0A383VW57</accession>
<gene>
    <name evidence="3" type="ORF">BQ4739_LOCUS8991</name>
</gene>
<feature type="signal peptide" evidence="1">
    <location>
        <begin position="1"/>
        <end position="25"/>
    </location>
</feature>